<organism evidence="8 9">
    <name type="scientific">Anopheles farauti</name>
    <dbReference type="NCBI Taxonomy" id="69004"/>
    <lineage>
        <taxon>Eukaryota</taxon>
        <taxon>Metazoa</taxon>
        <taxon>Ecdysozoa</taxon>
        <taxon>Arthropoda</taxon>
        <taxon>Hexapoda</taxon>
        <taxon>Insecta</taxon>
        <taxon>Pterygota</taxon>
        <taxon>Neoptera</taxon>
        <taxon>Endopterygota</taxon>
        <taxon>Diptera</taxon>
        <taxon>Nematocera</taxon>
        <taxon>Culicoidea</taxon>
        <taxon>Culicidae</taxon>
        <taxon>Anophelinae</taxon>
        <taxon>Anopheles</taxon>
    </lineage>
</organism>
<evidence type="ECO:0000256" key="6">
    <source>
        <dbReference type="SAM" id="MobiDB-lite"/>
    </source>
</evidence>
<feature type="region of interest" description="Disordered" evidence="6">
    <location>
        <begin position="576"/>
        <end position="602"/>
    </location>
</feature>
<reference evidence="9" key="1">
    <citation type="submission" date="2014-01" db="EMBL/GenBank/DDBJ databases">
        <title>The Genome Sequence of Anopheles farauti FAR1 (V2).</title>
        <authorList>
            <consortium name="The Broad Institute Genomics Platform"/>
            <person name="Neafsey D.E."/>
            <person name="Besansky N."/>
            <person name="Howell P."/>
            <person name="Walton C."/>
            <person name="Young S.K."/>
            <person name="Zeng Q."/>
            <person name="Gargeya S."/>
            <person name="Fitzgerald M."/>
            <person name="Haas B."/>
            <person name="Abouelleil A."/>
            <person name="Allen A.W."/>
            <person name="Alvarado L."/>
            <person name="Arachchi H.M."/>
            <person name="Berlin A.M."/>
            <person name="Chapman S.B."/>
            <person name="Gainer-Dewar J."/>
            <person name="Goldberg J."/>
            <person name="Griggs A."/>
            <person name="Gujja S."/>
            <person name="Hansen M."/>
            <person name="Howarth C."/>
            <person name="Imamovic A."/>
            <person name="Ireland A."/>
            <person name="Larimer J."/>
            <person name="McCowan C."/>
            <person name="Murphy C."/>
            <person name="Pearson M."/>
            <person name="Poon T.W."/>
            <person name="Priest M."/>
            <person name="Roberts A."/>
            <person name="Saif S."/>
            <person name="Shea T."/>
            <person name="Sisk P."/>
            <person name="Sykes S."/>
            <person name="Wortman J."/>
            <person name="Nusbaum C."/>
            <person name="Birren B."/>
        </authorList>
    </citation>
    <scope>NUCLEOTIDE SEQUENCE [LARGE SCALE GENOMIC DNA]</scope>
    <source>
        <strain evidence="9">FAR1</strain>
    </source>
</reference>
<dbReference type="GO" id="GO:0005739">
    <property type="term" value="C:mitochondrion"/>
    <property type="evidence" value="ECO:0007669"/>
    <property type="project" value="TreeGrafter"/>
</dbReference>
<dbReference type="InterPro" id="IPR016163">
    <property type="entry name" value="Ald_DH_C"/>
</dbReference>
<dbReference type="InterPro" id="IPR015590">
    <property type="entry name" value="Aldehyde_DH_dom"/>
</dbReference>
<comment type="pathway">
    <text evidence="1">Amino-acid degradation; 4-aminobutanoate degradation.</text>
</comment>
<accession>A0A182Q234</accession>
<feature type="compositionally biased region" description="Polar residues" evidence="6">
    <location>
        <begin position="452"/>
        <end position="468"/>
    </location>
</feature>
<dbReference type="InterPro" id="IPR016162">
    <property type="entry name" value="Ald_DH_N"/>
</dbReference>
<proteinExistence type="inferred from homology"/>
<dbReference type="Gene3D" id="3.40.309.10">
    <property type="entry name" value="Aldehyde Dehydrogenase, Chain A, domain 2"/>
    <property type="match status" value="1"/>
</dbReference>
<evidence type="ECO:0000256" key="3">
    <source>
        <dbReference type="ARBA" id="ARBA00023002"/>
    </source>
</evidence>
<dbReference type="EMBL" id="AXCN02000243">
    <property type="status" value="NOT_ANNOTATED_CDS"/>
    <property type="molecule type" value="Genomic_DNA"/>
</dbReference>
<feature type="region of interest" description="Disordered" evidence="6">
    <location>
        <begin position="504"/>
        <end position="542"/>
    </location>
</feature>
<comment type="similarity">
    <text evidence="2 5">Belongs to the aldehyde dehydrogenase family.</text>
</comment>
<feature type="active site" evidence="4">
    <location>
        <position position="913"/>
    </location>
</feature>
<dbReference type="Gene3D" id="3.40.605.10">
    <property type="entry name" value="Aldehyde Dehydrogenase, Chain A, domain 1"/>
    <property type="match status" value="1"/>
</dbReference>
<feature type="compositionally biased region" description="Basic residues" evidence="6">
    <location>
        <begin position="576"/>
        <end position="585"/>
    </location>
</feature>
<dbReference type="InterPro" id="IPR050740">
    <property type="entry name" value="Aldehyde_DH_Superfamily"/>
</dbReference>
<feature type="domain" description="Aldehyde dehydrogenase" evidence="7">
    <location>
        <begin position="672"/>
        <end position="1136"/>
    </location>
</feature>
<dbReference type="FunFam" id="3.40.309.10:FF:000004">
    <property type="entry name" value="Succinate-semialdehyde dehydrogenase I"/>
    <property type="match status" value="1"/>
</dbReference>
<evidence type="ECO:0000313" key="8">
    <source>
        <dbReference type="EnsemblMetazoa" id="AFAF001568-PA"/>
    </source>
</evidence>
<evidence type="ECO:0000256" key="2">
    <source>
        <dbReference type="ARBA" id="ARBA00009986"/>
    </source>
</evidence>
<evidence type="ECO:0000256" key="4">
    <source>
        <dbReference type="PROSITE-ProRule" id="PRU10007"/>
    </source>
</evidence>
<dbReference type="PANTHER" id="PTHR43353:SF5">
    <property type="entry name" value="SUCCINATE-SEMIALDEHYDE DEHYDROGENASE, MITOCHONDRIAL"/>
    <property type="match status" value="1"/>
</dbReference>
<reference evidence="8" key="2">
    <citation type="submission" date="2020-05" db="UniProtKB">
        <authorList>
            <consortium name="EnsemblMetazoa"/>
        </authorList>
    </citation>
    <scope>IDENTIFICATION</scope>
    <source>
        <strain evidence="8">FAR1</strain>
    </source>
</reference>
<dbReference type="GO" id="GO:0004777">
    <property type="term" value="F:succinate-semialdehyde dehydrogenase (NAD+) activity"/>
    <property type="evidence" value="ECO:0007669"/>
    <property type="project" value="TreeGrafter"/>
</dbReference>
<evidence type="ECO:0000256" key="1">
    <source>
        <dbReference type="ARBA" id="ARBA00005176"/>
    </source>
</evidence>
<dbReference type="VEuPathDB" id="VectorBase:AFAF001568"/>
<dbReference type="FunFam" id="3.40.605.10:FF:000005">
    <property type="entry name" value="Succinate-semialdehyde dehydrogenase I"/>
    <property type="match status" value="1"/>
</dbReference>
<dbReference type="InterPro" id="IPR029510">
    <property type="entry name" value="Ald_DH_CS_GLU"/>
</dbReference>
<dbReference type="Proteomes" id="UP000075886">
    <property type="component" value="Unassembled WGS sequence"/>
</dbReference>
<protein>
    <recommendedName>
        <fullName evidence="7">Aldehyde dehydrogenase domain-containing protein</fullName>
    </recommendedName>
</protein>
<dbReference type="EnsemblMetazoa" id="AFAF001568-RA">
    <property type="protein sequence ID" value="AFAF001568-PA"/>
    <property type="gene ID" value="AFAF001568"/>
</dbReference>
<keyword evidence="9" id="KW-1185">Reference proteome</keyword>
<dbReference type="STRING" id="69004.A0A182Q234"/>
<sequence>MKSANRPVPGVAMAGAVSTLGSQVDEMKVKKKSSRKISAPPWLKGRLVGAKAKGDKSVPAAPCCGVEVAEERIDRLEERQFEDKSVQCDDLLPYDGHRFGSHRNSSDRCSSCCHPVNPIYQTNLIVNQIPFMDDELDDGALATFQRNHHAVRQRRNSRIDGTPIPSQALFRKNNIFATPNGTSDEMRRSLTTLSHNNLQDWNRSHLAQSEVSIPNSIEYDQSVSMASVERSKPRVPLRRKAGAYGNVTLNVQIANGMNTTILEAPDKPVVPRRRYGVAPDRRTICESQRSNQSPSQSSCLVLGMNSDARNPLNYKMYTPFYNKRQTMPPEHFKNWPSASRYDDENELHYRTLSYYSEVSNQLEQYERRSSFDTGSSRLLNAIDSNSIMYRSSMDNLPKVSERIAEEEPTPPESGPRFRKPHVGKYPATDNGANRLNRNGPNVRAKNMPNDRSAAQTQSNLLAPPTTGTFGRWSGSIQNLFSIGNRASNGAGRWSKSENCLNEVGQQRQQHQRVAHSQRGSSKPWADRLFGRTGKHGRSRRTNTFLTSGGGSFFTYKYDDEEESAWQKYFSLGMLRKIRPKPGKPSRGKDDSRLQRSRSQCESTLAGIKMDEEAMWKGFYDKIQEQKQKAPTEHQSIKWASGSGVRLSAVINITRAMHSNPLKQSQAFVNGRWVGARSGATFDVQNPANGQVLGAVPDMTRDDVQLAIDAAHEAFYEKSWHNSTAKERAALLKNWYALMEKNRQEIASIMTAESGKPLVESLGEVTYGNSFVEWFAEEARRIYGEIVPPPVANRQIMMTRQPVGVAGLITPWNFPHAMITRKAAAAIAAGCTVVIKPAEDTPLTALALARLAEEAGFPKGVINVITSSRTHAAEIGQLLCGSDKVAAISFTGSTEVGKQLYRQCADGVKRIGLELGGNAPFIVFKSADMEKALTGAMNSKFRNCGQTCISANRFLIQDEVHDDFVEKLIGRIGKLAVGDGSREGVQIGPLINQAQLKKVEQFVQDAKDKGATIRCGGRKLPNHGPLYYEPTVVTDLRDNMLLYNEEVFGPVVSVVRFKTEEEALAIANSTRRGLAGYFFSNDLNQVFRVGKLLETGMIGINEGLISATEAAFGGIKESGIGREGSRHGIDEYVYIKYLCYGNLQ</sequence>
<evidence type="ECO:0000256" key="5">
    <source>
        <dbReference type="RuleBase" id="RU003345"/>
    </source>
</evidence>
<keyword evidence="3 5" id="KW-0560">Oxidoreductase</keyword>
<dbReference type="InterPro" id="IPR016161">
    <property type="entry name" value="Ald_DH/histidinol_DH"/>
</dbReference>
<dbReference type="Pfam" id="PF00171">
    <property type="entry name" value="Aldedh"/>
    <property type="match status" value="1"/>
</dbReference>
<dbReference type="PROSITE" id="PS00687">
    <property type="entry name" value="ALDEHYDE_DEHYDR_GLU"/>
    <property type="match status" value="1"/>
</dbReference>
<feature type="compositionally biased region" description="Polar residues" evidence="6">
    <location>
        <begin position="430"/>
        <end position="439"/>
    </location>
</feature>
<dbReference type="SUPFAM" id="SSF53720">
    <property type="entry name" value="ALDH-like"/>
    <property type="match status" value="1"/>
</dbReference>
<name>A0A182Q234_9DIPT</name>
<evidence type="ECO:0000313" key="9">
    <source>
        <dbReference type="Proteomes" id="UP000075886"/>
    </source>
</evidence>
<feature type="region of interest" description="Disordered" evidence="6">
    <location>
        <begin position="403"/>
        <end position="468"/>
    </location>
</feature>
<dbReference type="PANTHER" id="PTHR43353">
    <property type="entry name" value="SUCCINATE-SEMIALDEHYDE DEHYDROGENASE, MITOCHONDRIAL"/>
    <property type="match status" value="1"/>
</dbReference>
<dbReference type="GO" id="GO:0009450">
    <property type="term" value="P:gamma-aminobutyric acid catabolic process"/>
    <property type="evidence" value="ECO:0007669"/>
    <property type="project" value="TreeGrafter"/>
</dbReference>
<dbReference type="CDD" id="cd07103">
    <property type="entry name" value="ALDH_F5_SSADH_GabD"/>
    <property type="match status" value="1"/>
</dbReference>
<evidence type="ECO:0000259" key="7">
    <source>
        <dbReference type="Pfam" id="PF00171"/>
    </source>
</evidence>
<dbReference type="AlphaFoldDB" id="A0A182Q234"/>